<accession>A0A0F9AEY2</accession>
<evidence type="ECO:0000313" key="1">
    <source>
        <dbReference type="EMBL" id="KKK70771.1"/>
    </source>
</evidence>
<comment type="caution">
    <text evidence="1">The sequence shown here is derived from an EMBL/GenBank/DDBJ whole genome shotgun (WGS) entry which is preliminary data.</text>
</comment>
<dbReference type="EMBL" id="LAZR01058032">
    <property type="protein sequence ID" value="KKK70771.1"/>
    <property type="molecule type" value="Genomic_DNA"/>
</dbReference>
<proteinExistence type="predicted"/>
<protein>
    <submittedName>
        <fullName evidence="1">Uncharacterized protein</fullName>
    </submittedName>
</protein>
<name>A0A0F9AEY2_9ZZZZ</name>
<feature type="non-terminal residue" evidence="1">
    <location>
        <position position="92"/>
    </location>
</feature>
<sequence length="92" mass="10964">MGSTPSFFTETKEIRRSGKYIPRDIHEFDAFNIRFQSIGTSDVYREIEEDDDFIPIDKWITDGLDKWKNIFKNDKEIIKVLNKLKEPFGLIY</sequence>
<organism evidence="1">
    <name type="scientific">marine sediment metagenome</name>
    <dbReference type="NCBI Taxonomy" id="412755"/>
    <lineage>
        <taxon>unclassified sequences</taxon>
        <taxon>metagenomes</taxon>
        <taxon>ecological metagenomes</taxon>
    </lineage>
</organism>
<reference evidence="1" key="1">
    <citation type="journal article" date="2015" name="Nature">
        <title>Complex archaea that bridge the gap between prokaryotes and eukaryotes.</title>
        <authorList>
            <person name="Spang A."/>
            <person name="Saw J.H."/>
            <person name="Jorgensen S.L."/>
            <person name="Zaremba-Niedzwiedzka K."/>
            <person name="Martijn J."/>
            <person name="Lind A.E."/>
            <person name="van Eijk R."/>
            <person name="Schleper C."/>
            <person name="Guy L."/>
            <person name="Ettema T.J."/>
        </authorList>
    </citation>
    <scope>NUCLEOTIDE SEQUENCE</scope>
</reference>
<gene>
    <name evidence="1" type="ORF">LCGC14_2920650</name>
</gene>
<dbReference type="AlphaFoldDB" id="A0A0F9AEY2"/>